<dbReference type="AlphaFoldDB" id="A0AAW1NYS1"/>
<dbReference type="Proteomes" id="UP001465755">
    <property type="component" value="Unassembled WGS sequence"/>
</dbReference>
<comment type="caution">
    <text evidence="1">The sequence shown here is derived from an EMBL/GenBank/DDBJ whole genome shotgun (WGS) entry which is preliminary data.</text>
</comment>
<accession>A0AAW1NYS1</accession>
<gene>
    <name evidence="1" type="ORF">WJX73_001552</name>
</gene>
<keyword evidence="2" id="KW-1185">Reference proteome</keyword>
<protein>
    <submittedName>
        <fullName evidence="1">Uncharacterized protein</fullName>
    </submittedName>
</protein>
<proteinExistence type="predicted"/>
<name>A0AAW1NYS1_9CHLO</name>
<reference evidence="1 2" key="1">
    <citation type="journal article" date="2024" name="Nat. Commun.">
        <title>Phylogenomics reveals the evolutionary origins of lichenization in chlorophyte algae.</title>
        <authorList>
            <person name="Puginier C."/>
            <person name="Libourel C."/>
            <person name="Otte J."/>
            <person name="Skaloud P."/>
            <person name="Haon M."/>
            <person name="Grisel S."/>
            <person name="Petersen M."/>
            <person name="Berrin J.G."/>
            <person name="Delaux P.M."/>
            <person name="Dal Grande F."/>
            <person name="Keller J."/>
        </authorList>
    </citation>
    <scope>NUCLEOTIDE SEQUENCE [LARGE SCALE GENOMIC DNA]</scope>
    <source>
        <strain evidence="1 2">SAG 2036</strain>
    </source>
</reference>
<evidence type="ECO:0000313" key="2">
    <source>
        <dbReference type="Proteomes" id="UP001465755"/>
    </source>
</evidence>
<dbReference type="EMBL" id="JALJOQ010000105">
    <property type="protein sequence ID" value="KAK9797729.1"/>
    <property type="molecule type" value="Genomic_DNA"/>
</dbReference>
<organism evidence="1 2">
    <name type="scientific">Symbiochloris irregularis</name>
    <dbReference type="NCBI Taxonomy" id="706552"/>
    <lineage>
        <taxon>Eukaryota</taxon>
        <taxon>Viridiplantae</taxon>
        <taxon>Chlorophyta</taxon>
        <taxon>core chlorophytes</taxon>
        <taxon>Trebouxiophyceae</taxon>
        <taxon>Trebouxiales</taxon>
        <taxon>Trebouxiaceae</taxon>
        <taxon>Symbiochloris</taxon>
    </lineage>
</organism>
<evidence type="ECO:0000313" key="1">
    <source>
        <dbReference type="EMBL" id="KAK9797729.1"/>
    </source>
</evidence>
<sequence>MRHLKSLGEVLTALSALQRTTTGASLLSLRSGEHNLAMLARFRIFASMYPRYRDLGYLKHQLIGWDAAINRLFNHKHGKVPANNLARRHPFVLSTRIAPRTWSRDAVQGCLPHYDWEAVLEDMKQDTSAHVATPASANASDAAVKDHALEEAQRSSLASWDF</sequence>